<dbReference type="KEGG" id="hyj:FHG12_05690"/>
<dbReference type="Proteomes" id="UP000305398">
    <property type="component" value="Chromosome"/>
</dbReference>
<reference evidence="4 5" key="1">
    <citation type="submission" date="2019-06" db="EMBL/GenBank/DDBJ databases">
        <authorList>
            <person name="Srinivasan S."/>
        </authorList>
    </citation>
    <scope>NUCLEOTIDE SEQUENCE [LARGE SCALE GENOMIC DNA]</scope>
    <source>
        <strain evidence="4 5">17J68-5</strain>
    </source>
</reference>
<name>A0A5B7ZWV7_9BACT</name>
<dbReference type="InterPro" id="IPR029030">
    <property type="entry name" value="Caspase-like_dom_sf"/>
</dbReference>
<dbReference type="NCBIfam" id="NF033707">
    <property type="entry name" value="T9SS_sortase"/>
    <property type="match status" value="1"/>
</dbReference>
<dbReference type="EMBL" id="CP040896">
    <property type="protein sequence ID" value="QDA59631.1"/>
    <property type="molecule type" value="Genomic_DNA"/>
</dbReference>
<evidence type="ECO:0000259" key="3">
    <source>
        <dbReference type="Pfam" id="PF01364"/>
    </source>
</evidence>
<dbReference type="SUPFAM" id="SSF52129">
    <property type="entry name" value="Caspase-like"/>
    <property type="match status" value="1"/>
</dbReference>
<gene>
    <name evidence="4" type="primary">porU</name>
    <name evidence="4" type="ORF">FHG12_05690</name>
</gene>
<keyword evidence="1 2" id="KW-0732">Signal</keyword>
<dbReference type="Gene3D" id="3.40.50.1460">
    <property type="match status" value="1"/>
</dbReference>
<dbReference type="Pfam" id="PF01364">
    <property type="entry name" value="Peptidase_C25"/>
    <property type="match status" value="1"/>
</dbReference>
<dbReference type="Gene3D" id="2.60.40.4070">
    <property type="match status" value="1"/>
</dbReference>
<dbReference type="InterPro" id="IPR001769">
    <property type="entry name" value="Gingipain"/>
</dbReference>
<organism evidence="4 5">
    <name type="scientific">Hymenobacter jejuensis</name>
    <dbReference type="NCBI Taxonomy" id="2502781"/>
    <lineage>
        <taxon>Bacteria</taxon>
        <taxon>Pseudomonadati</taxon>
        <taxon>Bacteroidota</taxon>
        <taxon>Cytophagia</taxon>
        <taxon>Cytophagales</taxon>
        <taxon>Hymenobacteraceae</taxon>
        <taxon>Hymenobacter</taxon>
    </lineage>
</organism>
<feature type="chain" id="PRO_5022722949" evidence="2">
    <location>
        <begin position="24"/>
        <end position="1321"/>
    </location>
</feature>
<feature type="domain" description="Gingipain" evidence="3">
    <location>
        <begin position="546"/>
        <end position="951"/>
    </location>
</feature>
<dbReference type="Gene3D" id="3.40.50.10390">
    <property type="entry name" value="Gingipain r, domain 1"/>
    <property type="match status" value="1"/>
</dbReference>
<proteinExistence type="predicted"/>
<dbReference type="InterPro" id="IPR026444">
    <property type="entry name" value="Secre_tail"/>
</dbReference>
<dbReference type="CDD" id="cd02258">
    <property type="entry name" value="Peptidase_C25_N"/>
    <property type="match status" value="1"/>
</dbReference>
<dbReference type="GO" id="GO:0006508">
    <property type="term" value="P:proteolysis"/>
    <property type="evidence" value="ECO:0007669"/>
    <property type="project" value="InterPro"/>
</dbReference>
<accession>A0A5B7ZWV7</accession>
<evidence type="ECO:0000256" key="1">
    <source>
        <dbReference type="ARBA" id="ARBA00022729"/>
    </source>
</evidence>
<protein>
    <submittedName>
        <fullName evidence="4">Type IX secretion system sortase PorU</fullName>
    </submittedName>
</protein>
<sequence>MRFFYLLLLLCAPVLGALQSAQAQSVAHGEITWQGYSEIVGSNGESLRVPSFSGAGFQPGQLVGLYSLRLEGAVLQGQLQNTVYQAFTSEDGKLLAASTLPADLGLRLTTVTEMKLPVSYLTLLPVRRNAQSGQLEKLVSFDYVYSTATSSNTARRDVQRNYTNNSVLSQGTWYKIGVPESGIYKLDKNALRSLGLDVNTLDPRRLRIYGNAVGMLPQANSARRPDDLAENDIFVSGNNNATFDDDEYVLFYARGPHTWEREPNATRFRHIQNIYTDTAYYFVTVGSTASTHRVGTAPASSGAATGRITTFTDRQFYEHDLVNLLKSGRQWLGENLSPKQNPSASKEVAFAMPDVAAGTPVQVTSSVAASAVNSTSFRLFLNGSQLIGSQIVAQKSGGQYPERANTSITTFSAPVASSGTDLRVKVTFDGASDAEGWLDYLEVNALRPLRLSGSQVEFRSFENVRANTVSQFVLDNATGATVWEVTNPRRPVAYALTGGSFNAVTDSVREFVAFTPGSITKIPRGFGRVANQNLHAINTDGKLDLVIVTYPPFQAEAERLAAHRRTHDKLNAQVVTTTQVYNEFSSGSQDVTAIRDLMKMVYDRAPAGKRNFLLLFGDASFDYKSDPTNDATKFPDWWRTERVPFPSSPEPDKINQNFVPVYESRESFKIVFSSQITYSSDDYYGLLDNDEGEWAEGDFVKAEALDIGVGRLPVNTPSGQPRSTTQATLVVDKMIGYDSPNAYGKWRNRLTFIADDGDNNLHVSSSTEQFTEPLAISQPAYNIHKVYLDLYPQVSSSAGQRSPDCNRAIDEAIEQGSLMTIYNGHGGPIAWADEQIFSKASIERLQNQQKLTFLFTATCDFSVYDSPELTSAGESALTLTQGGAVALLTTTRLVVSNNNELLSRRFYDAAFTPINGKMPRLGDVVAIAKNGSIVGVGNRNFSLLGDPTTRLAYPEQTAAVLTLNGKPLAATQNDTLKALSRIKLTGEIRNGATTNAGFSGVTQLTVYEKPSTVTTLGNEPSTLPNNGRIPIQVQENIIYDGQATVRNGRFQVEFVVPKDLNYSVGLGKISLYASDPTSRMDAHGASAVPVGSASTSTLRDTIPPVIRLFMNDDESFVFGGLTSTSTTMLGILADSSGINTAGSGIGHEITATLDNDASKLIVLNDFYTADVDKFQRGRVRYLFKDLTTGPHLLRLKAWDTFNNSAEKEIEFIAARTEKLALQHVLNYPNPFSRNTTFHFDHNRDGEELDVQVQIFTVSGKLVRTLSTTVMSSTSHLAALSWDGRDEFSDQLARGVYVYRVSVRSPRDGSTASKYEKLVILN</sequence>
<dbReference type="GO" id="GO:0008234">
    <property type="term" value="F:cysteine-type peptidase activity"/>
    <property type="evidence" value="ECO:0007669"/>
    <property type="project" value="InterPro"/>
</dbReference>
<dbReference type="InterPro" id="IPR029031">
    <property type="entry name" value="Gingipain_N_sf"/>
</dbReference>
<dbReference type="NCBIfam" id="TIGR04183">
    <property type="entry name" value="Por_Secre_tail"/>
    <property type="match status" value="1"/>
</dbReference>
<evidence type="ECO:0000313" key="5">
    <source>
        <dbReference type="Proteomes" id="UP000305398"/>
    </source>
</evidence>
<evidence type="ECO:0000313" key="4">
    <source>
        <dbReference type="EMBL" id="QDA59631.1"/>
    </source>
</evidence>
<evidence type="ECO:0000256" key="2">
    <source>
        <dbReference type="SAM" id="SignalP"/>
    </source>
</evidence>
<dbReference type="OrthoDB" id="9809780at2"/>
<keyword evidence="5" id="KW-1185">Reference proteome</keyword>
<feature type="signal peptide" evidence="2">
    <location>
        <begin position="1"/>
        <end position="23"/>
    </location>
</feature>
<dbReference type="RefSeq" id="WP_139514812.1">
    <property type="nucleotide sequence ID" value="NZ_CP040896.1"/>
</dbReference>